<dbReference type="SUPFAM" id="SSF53756">
    <property type="entry name" value="UDP-Glycosyltransferase/glycogen phosphorylase"/>
    <property type="match status" value="1"/>
</dbReference>
<organism evidence="2 3">
    <name type="scientific">Plebeiibacterium marinum</name>
    <dbReference type="NCBI Taxonomy" id="2992111"/>
    <lineage>
        <taxon>Bacteria</taxon>
        <taxon>Pseudomonadati</taxon>
        <taxon>Bacteroidota</taxon>
        <taxon>Bacteroidia</taxon>
        <taxon>Marinilabiliales</taxon>
        <taxon>Marinilabiliaceae</taxon>
        <taxon>Plebeiibacterium</taxon>
    </lineage>
</organism>
<dbReference type="EMBL" id="JAPDPI010000032">
    <property type="protein sequence ID" value="MCW3806888.1"/>
    <property type="molecule type" value="Genomic_DNA"/>
</dbReference>
<evidence type="ECO:0000259" key="1">
    <source>
        <dbReference type="Pfam" id="PF04101"/>
    </source>
</evidence>
<protein>
    <recommendedName>
        <fullName evidence="1">Glycosyl transferase family 28 C-terminal domain-containing protein</fullName>
    </recommendedName>
</protein>
<keyword evidence="3" id="KW-1185">Reference proteome</keyword>
<accession>A0AAE3SKU3</accession>
<evidence type="ECO:0000313" key="2">
    <source>
        <dbReference type="EMBL" id="MCW3806888.1"/>
    </source>
</evidence>
<dbReference type="AlphaFoldDB" id="A0AAE3SKU3"/>
<evidence type="ECO:0000313" key="3">
    <source>
        <dbReference type="Proteomes" id="UP001207408"/>
    </source>
</evidence>
<dbReference type="InterPro" id="IPR007235">
    <property type="entry name" value="Glyco_trans_28_C"/>
</dbReference>
<dbReference type="RefSeq" id="WP_301200765.1">
    <property type="nucleotide sequence ID" value="NZ_JAPDPI010000032.1"/>
</dbReference>
<dbReference type="Pfam" id="PF04101">
    <property type="entry name" value="Glyco_tran_28_C"/>
    <property type="match status" value="1"/>
</dbReference>
<gene>
    <name evidence="2" type="ORF">OM074_14720</name>
</gene>
<comment type="caution">
    <text evidence="2">The sequence shown here is derived from an EMBL/GenBank/DDBJ whole genome shotgun (WGS) entry which is preliminary data.</text>
</comment>
<proteinExistence type="predicted"/>
<name>A0AAE3SKU3_9BACT</name>
<dbReference type="Proteomes" id="UP001207408">
    <property type="component" value="Unassembled WGS sequence"/>
</dbReference>
<sequence>MNDQLTYLVCPLNWGLGHASRMVPLINTFLNQGHKVIIAADGNALTYTAKEFPNLTHIRLKDVNIKFSSNKNSFKLIKLIPAIIINAVGEHFRLKKILGSHHIDIIVSDNRYGLWNKKTKSVFITHQLMIKLPGKFSLFEYAIHKIINSIVNKYDECWIPDYPDPDNNLSGDLSHKYPQPQNSTFIFPLTRFSEIKKLIDTPKFDIVAILSGPEPARSEFESTLISALKKSTQKTLIIQGKMDFQSKEQFKNITIVPGTTSQQIKSYLVNARLIICRPGYSTIMDLDAINRQALLIPTPGQTEQEYLSQHHSTKHFRLNQDQISLSKIEQVIAKSNL</sequence>
<reference evidence="2" key="1">
    <citation type="submission" date="2022-10" db="EMBL/GenBank/DDBJ databases">
        <authorList>
            <person name="Yu W.X."/>
        </authorList>
    </citation>
    <scope>NUCLEOTIDE SEQUENCE</scope>
    <source>
        <strain evidence="2">D04</strain>
    </source>
</reference>
<dbReference type="Gene3D" id="3.40.50.2000">
    <property type="entry name" value="Glycogen Phosphorylase B"/>
    <property type="match status" value="1"/>
</dbReference>
<feature type="domain" description="Glycosyl transferase family 28 C-terminal" evidence="1">
    <location>
        <begin position="232"/>
        <end position="334"/>
    </location>
</feature>
<dbReference type="GO" id="GO:0016758">
    <property type="term" value="F:hexosyltransferase activity"/>
    <property type="evidence" value="ECO:0007669"/>
    <property type="project" value="InterPro"/>
</dbReference>